<evidence type="ECO:0008006" key="3">
    <source>
        <dbReference type="Google" id="ProtNLM"/>
    </source>
</evidence>
<protein>
    <recommendedName>
        <fullName evidence="3">Phage tail protein</fullName>
    </recommendedName>
</protein>
<accession>A0A964T127</accession>
<dbReference type="EMBL" id="SPKJ01000003">
    <property type="protein sequence ID" value="MYZ46463.1"/>
    <property type="molecule type" value="Genomic_DNA"/>
</dbReference>
<sequence>MSLYTFDPPIAPSPGLVSNIKPRILKAEFGDGYTQASKDGLNHQRRIMNLTWEVLTAAQADEILAFLEAHGGTTPFLYALPGEAAIRKWTAEEWNDERLSVGLRKVTATFTQSFTLEE</sequence>
<dbReference type="AlphaFoldDB" id="A0A964T127"/>
<dbReference type="OrthoDB" id="8607203at2"/>
<organism evidence="1 2">
    <name type="scientific">Propylenella binzhouense</name>
    <dbReference type="NCBI Taxonomy" id="2555902"/>
    <lineage>
        <taxon>Bacteria</taxon>
        <taxon>Pseudomonadati</taxon>
        <taxon>Pseudomonadota</taxon>
        <taxon>Alphaproteobacteria</taxon>
        <taxon>Hyphomicrobiales</taxon>
        <taxon>Propylenellaceae</taxon>
        <taxon>Propylenella</taxon>
    </lineage>
</organism>
<keyword evidence="2" id="KW-1185">Reference proteome</keyword>
<dbReference type="Proteomes" id="UP000773614">
    <property type="component" value="Unassembled WGS sequence"/>
</dbReference>
<reference evidence="1" key="1">
    <citation type="submission" date="2019-03" db="EMBL/GenBank/DDBJ databases">
        <title>Afifella sp. nov., isolated from activated sludge.</title>
        <authorList>
            <person name="Li Q."/>
            <person name="Liu Y."/>
        </authorList>
    </citation>
    <scope>NUCLEOTIDE SEQUENCE</scope>
    <source>
        <strain evidence="1">L72</strain>
    </source>
</reference>
<gene>
    <name evidence="1" type="ORF">E4O86_01845</name>
</gene>
<comment type="caution">
    <text evidence="1">The sequence shown here is derived from an EMBL/GenBank/DDBJ whole genome shotgun (WGS) entry which is preliminary data.</text>
</comment>
<dbReference type="Pfam" id="PF05939">
    <property type="entry name" value="Phage_min_tail"/>
    <property type="match status" value="1"/>
</dbReference>
<dbReference type="RefSeq" id="WP_161138807.1">
    <property type="nucleotide sequence ID" value="NZ_SPKJ01000003.1"/>
</dbReference>
<name>A0A964T127_9HYPH</name>
<evidence type="ECO:0000313" key="2">
    <source>
        <dbReference type="Proteomes" id="UP000773614"/>
    </source>
</evidence>
<dbReference type="InterPro" id="IPR010265">
    <property type="entry name" value="Phage_lambda_TipM"/>
</dbReference>
<evidence type="ECO:0000313" key="1">
    <source>
        <dbReference type="EMBL" id="MYZ46463.1"/>
    </source>
</evidence>
<proteinExistence type="predicted"/>